<dbReference type="PROSITE" id="PS50850">
    <property type="entry name" value="MFS"/>
    <property type="match status" value="1"/>
</dbReference>
<dbReference type="Proteomes" id="UP000192923">
    <property type="component" value="Unassembled WGS sequence"/>
</dbReference>
<dbReference type="AlphaFoldDB" id="A0A1Y6D562"/>
<evidence type="ECO:0000259" key="5">
    <source>
        <dbReference type="PROSITE" id="PS50850"/>
    </source>
</evidence>
<reference evidence="6 7" key="1">
    <citation type="submission" date="2016-12" db="EMBL/GenBank/DDBJ databases">
        <authorList>
            <person name="Song W.-J."/>
            <person name="Kurnit D.M."/>
        </authorList>
    </citation>
    <scope>NUCLEOTIDE SEQUENCE [LARGE SCALE GENOMIC DNA]</scope>
    <source>
        <strain evidence="6 7">175</strain>
    </source>
</reference>
<feature type="transmembrane region" description="Helical" evidence="4">
    <location>
        <begin position="390"/>
        <end position="411"/>
    </location>
</feature>
<feature type="transmembrane region" description="Helical" evidence="4">
    <location>
        <begin position="362"/>
        <end position="384"/>
    </location>
</feature>
<feature type="transmembrane region" description="Helical" evidence="4">
    <location>
        <begin position="274"/>
        <end position="294"/>
    </location>
</feature>
<protein>
    <submittedName>
        <fullName evidence="6">MFS-type transporter involved in bile tolerance, Atg22 family</fullName>
    </submittedName>
</protein>
<sequence length="420" mass="45270">MIPARRALSRARRPGLLAVPARPILPMMPRAVLQLPATVWMLGCISFLNDTAGELVYPLLPIYFAVVLQVEPRIFGFIEGSALAVNSLLQLVSGRAADRSRSAKGWVVAGYGIAAVSRPMLAFAQSWPVAMGFRLADRMGKGLRSSPRDALLALSAAPGQRGLAFGFHRAMDNVGAVAGPLMAAWLLEQKADLRQVLLWTAVPGLLTVALTLCLKDVEREARPAVPFDWRIGTFSLAFRRYLLVLGVFTLGFPSSLFLLLRARELGVPDAELPLLWAGVSLVAALCSTGFSAWSDRVGRKTMIVAGWWVYSAILLLLGFDGWSKAWLWPLFAMYGLFFAATEGAQKALVADMVPRHGVGTAFGWFNLVTGLLLLPASLIFGGLTQAFGSAWAFGFSAACAVAATVLLIVAVPRPERHPDP</sequence>
<dbReference type="CDD" id="cd17370">
    <property type="entry name" value="MFS_MJ1317_like"/>
    <property type="match status" value="1"/>
</dbReference>
<keyword evidence="7" id="KW-1185">Reference proteome</keyword>
<dbReference type="STRING" id="1760988.SAMN02949497_2440"/>
<evidence type="ECO:0000313" key="6">
    <source>
        <dbReference type="EMBL" id="SMF95095.1"/>
    </source>
</evidence>
<feature type="transmembrane region" description="Helical" evidence="4">
    <location>
        <begin position="106"/>
        <end position="127"/>
    </location>
</feature>
<feature type="transmembrane region" description="Helical" evidence="4">
    <location>
        <begin position="301"/>
        <end position="319"/>
    </location>
</feature>
<evidence type="ECO:0000256" key="3">
    <source>
        <dbReference type="ARBA" id="ARBA00023136"/>
    </source>
</evidence>
<evidence type="ECO:0000313" key="7">
    <source>
        <dbReference type="Proteomes" id="UP000192923"/>
    </source>
</evidence>
<dbReference type="InterPro" id="IPR036259">
    <property type="entry name" value="MFS_trans_sf"/>
</dbReference>
<accession>A0A1Y6D562</accession>
<dbReference type="Pfam" id="PF07690">
    <property type="entry name" value="MFS_1"/>
    <property type="match status" value="2"/>
</dbReference>
<evidence type="ECO:0000256" key="2">
    <source>
        <dbReference type="ARBA" id="ARBA00022989"/>
    </source>
</evidence>
<feature type="transmembrane region" description="Helical" evidence="4">
    <location>
        <begin position="241"/>
        <end position="262"/>
    </location>
</feature>
<dbReference type="Gene3D" id="1.20.1250.20">
    <property type="entry name" value="MFS general substrate transporter like domains"/>
    <property type="match status" value="2"/>
</dbReference>
<feature type="transmembrane region" description="Helical" evidence="4">
    <location>
        <begin position="196"/>
        <end position="214"/>
    </location>
</feature>
<dbReference type="SUPFAM" id="SSF103473">
    <property type="entry name" value="MFS general substrate transporter"/>
    <property type="match status" value="1"/>
</dbReference>
<dbReference type="RefSeq" id="WP_254899370.1">
    <property type="nucleotide sequence ID" value="NZ_FXAM01000001.1"/>
</dbReference>
<keyword evidence="1 4" id="KW-0812">Transmembrane</keyword>
<dbReference type="InterPro" id="IPR011701">
    <property type="entry name" value="MFS"/>
</dbReference>
<proteinExistence type="predicted"/>
<evidence type="ECO:0000256" key="4">
    <source>
        <dbReference type="SAM" id="Phobius"/>
    </source>
</evidence>
<keyword evidence="3 4" id="KW-0472">Membrane</keyword>
<name>A0A1Y6D562_9GAMM</name>
<gene>
    <name evidence="6" type="ORF">SAMN02949497_2440</name>
</gene>
<keyword evidence="2 4" id="KW-1133">Transmembrane helix</keyword>
<feature type="domain" description="Major facilitator superfamily (MFS) profile" evidence="5">
    <location>
        <begin position="15"/>
        <end position="415"/>
    </location>
</feature>
<dbReference type="PANTHER" id="PTHR23518">
    <property type="entry name" value="C-METHYLTRANSFERASE"/>
    <property type="match status" value="1"/>
</dbReference>
<organism evidence="6 7">
    <name type="scientific">Methylomagnum ishizawai</name>
    <dbReference type="NCBI Taxonomy" id="1760988"/>
    <lineage>
        <taxon>Bacteria</taxon>
        <taxon>Pseudomonadati</taxon>
        <taxon>Pseudomonadota</taxon>
        <taxon>Gammaproteobacteria</taxon>
        <taxon>Methylococcales</taxon>
        <taxon>Methylococcaceae</taxon>
        <taxon>Methylomagnum</taxon>
    </lineage>
</organism>
<dbReference type="GO" id="GO:0022857">
    <property type="term" value="F:transmembrane transporter activity"/>
    <property type="evidence" value="ECO:0007669"/>
    <property type="project" value="InterPro"/>
</dbReference>
<evidence type="ECO:0000256" key="1">
    <source>
        <dbReference type="ARBA" id="ARBA00022692"/>
    </source>
</evidence>
<dbReference type="EMBL" id="FXAM01000001">
    <property type="protein sequence ID" value="SMF95095.1"/>
    <property type="molecule type" value="Genomic_DNA"/>
</dbReference>
<dbReference type="InterPro" id="IPR020846">
    <property type="entry name" value="MFS_dom"/>
</dbReference>
<dbReference type="PANTHER" id="PTHR23518:SF2">
    <property type="entry name" value="MAJOR FACILITATOR SUPERFAMILY TRANSPORTER"/>
    <property type="match status" value="1"/>
</dbReference>